<evidence type="ECO:0000313" key="2">
    <source>
        <dbReference type="Proteomes" id="UP000703893"/>
    </source>
</evidence>
<dbReference type="InterPro" id="IPR015943">
    <property type="entry name" value="WD40/YVTN_repeat-like_dom_sf"/>
</dbReference>
<dbReference type="SUPFAM" id="SSF63825">
    <property type="entry name" value="YWTD domain"/>
    <property type="match status" value="1"/>
</dbReference>
<keyword evidence="1" id="KW-0378">Hydrolase</keyword>
<sequence>LPAEKPPRPQGQERNIVLTLWDWAEPTLFVHDEISTDKRNPTINANGPVYGVTELSADFLTMVDPSTHTASMIPIPPAPEAPPAKPDTIKVASPYWGTEDLWMPQVVAHNPMMDELGRVWSTARDHCRMYNPGTSEWTIVEGCRATHHLQFGHDEDRTLLSNAPPTWFKTKVWEETGDAAAAFGQFPLILDVNANGQQDEAVGPAEPVDPAKDKVLRTGFLYAVIPNPTDGSIWWAEMANPGSIVRVDPGSNPPETALAEYYQPPFYNDKTDQLGHTPHGIDIDRNGVIWVSLTGSGHLGSFDRRKCTGPLNGPDAVSGQHCPEGWTLHLAPGPAFKGVDYEMSADSFYYNWVDQFDTFGMGENVPFLNGTGSDSLLALVGGEWLTIRVPYPMGFFSRGMDGRIDDPNGGWKGRGVWSTYGAQTTWHIEGGKGTRPKLVKAQMRPDPLAK</sequence>
<keyword evidence="1" id="KW-0645">Protease</keyword>
<dbReference type="EMBL" id="VGJX01000564">
    <property type="protein sequence ID" value="MBM3275413.1"/>
    <property type="molecule type" value="Genomic_DNA"/>
</dbReference>
<reference evidence="1 2" key="1">
    <citation type="submission" date="2019-03" db="EMBL/GenBank/DDBJ databases">
        <title>Lake Tanganyika Metagenome-Assembled Genomes (MAGs).</title>
        <authorList>
            <person name="Tran P."/>
        </authorList>
    </citation>
    <scope>NUCLEOTIDE SEQUENCE [LARGE SCALE GENOMIC DNA]</scope>
    <source>
        <strain evidence="1">K_DeepCast_65m_m2_236</strain>
    </source>
</reference>
<keyword evidence="1" id="KW-0121">Carboxypeptidase</keyword>
<gene>
    <name evidence="1" type="ORF">FJZ00_09680</name>
</gene>
<dbReference type="AlphaFoldDB" id="A0A937X4Y5"/>
<dbReference type="GO" id="GO:0004180">
    <property type="term" value="F:carboxypeptidase activity"/>
    <property type="evidence" value="ECO:0007669"/>
    <property type="project" value="UniProtKB-KW"/>
</dbReference>
<accession>A0A937X4Y5</accession>
<name>A0A937X4Y5_9BACT</name>
<evidence type="ECO:0000313" key="1">
    <source>
        <dbReference type="EMBL" id="MBM3275413.1"/>
    </source>
</evidence>
<comment type="caution">
    <text evidence="1">The sequence shown here is derived from an EMBL/GenBank/DDBJ whole genome shotgun (WGS) entry which is preliminary data.</text>
</comment>
<dbReference type="Gene3D" id="2.130.10.10">
    <property type="entry name" value="YVTN repeat-like/Quinoprotein amine dehydrogenase"/>
    <property type="match status" value="1"/>
</dbReference>
<protein>
    <submittedName>
        <fullName evidence="1">Carboxypeptidase regulatory-like domain-containing protein</fullName>
    </submittedName>
</protein>
<feature type="non-terminal residue" evidence="1">
    <location>
        <position position="1"/>
    </location>
</feature>
<dbReference type="Proteomes" id="UP000703893">
    <property type="component" value="Unassembled WGS sequence"/>
</dbReference>
<proteinExistence type="predicted"/>
<organism evidence="1 2">
    <name type="scientific">Candidatus Tanganyikabacteria bacterium</name>
    <dbReference type="NCBI Taxonomy" id="2961651"/>
    <lineage>
        <taxon>Bacteria</taxon>
        <taxon>Bacillati</taxon>
        <taxon>Candidatus Sericytochromatia</taxon>
        <taxon>Candidatus Tanganyikabacteria</taxon>
    </lineage>
</organism>